<dbReference type="OrthoDB" id="4236860at2759"/>
<dbReference type="PANTHER" id="PTHR31944:SF130">
    <property type="entry name" value="ZN(II)2CYS6 TRANSCRIPTION FACTO (EUROFUNG)"/>
    <property type="match status" value="1"/>
</dbReference>
<dbReference type="SMART" id="SM00066">
    <property type="entry name" value="GAL4"/>
    <property type="match status" value="1"/>
</dbReference>
<dbReference type="PROSITE" id="PS50048">
    <property type="entry name" value="ZN2_CY6_FUNGAL_2"/>
    <property type="match status" value="1"/>
</dbReference>
<reference evidence="9" key="1">
    <citation type="journal article" date="2021" name="Nat. Commun.">
        <title>Genetic determinants of endophytism in the Arabidopsis root mycobiome.</title>
        <authorList>
            <person name="Mesny F."/>
            <person name="Miyauchi S."/>
            <person name="Thiergart T."/>
            <person name="Pickel B."/>
            <person name="Atanasova L."/>
            <person name="Karlsson M."/>
            <person name="Huettel B."/>
            <person name="Barry K.W."/>
            <person name="Haridas S."/>
            <person name="Chen C."/>
            <person name="Bauer D."/>
            <person name="Andreopoulos W."/>
            <person name="Pangilinan J."/>
            <person name="LaButti K."/>
            <person name="Riley R."/>
            <person name="Lipzen A."/>
            <person name="Clum A."/>
            <person name="Drula E."/>
            <person name="Henrissat B."/>
            <person name="Kohler A."/>
            <person name="Grigoriev I.V."/>
            <person name="Martin F.M."/>
            <person name="Hacquard S."/>
        </authorList>
    </citation>
    <scope>NUCLEOTIDE SEQUENCE</scope>
    <source>
        <strain evidence="9">MPI-SDFR-AT-0120</strain>
    </source>
</reference>
<evidence type="ECO:0000313" key="9">
    <source>
        <dbReference type="EMBL" id="KAH7087654.1"/>
    </source>
</evidence>
<comment type="caution">
    <text evidence="9">The sequence shown here is derived from an EMBL/GenBank/DDBJ whole genome shotgun (WGS) entry which is preliminary data.</text>
</comment>
<gene>
    <name evidence="9" type="ORF">FB567DRAFT_350311</name>
</gene>
<evidence type="ECO:0000256" key="5">
    <source>
        <dbReference type="ARBA" id="ARBA00023163"/>
    </source>
</evidence>
<dbReference type="EMBL" id="JAGMVJ010000009">
    <property type="protein sequence ID" value="KAH7087654.1"/>
    <property type="molecule type" value="Genomic_DNA"/>
</dbReference>
<keyword evidence="3" id="KW-0805">Transcription regulation</keyword>
<dbReference type="Pfam" id="PF04082">
    <property type="entry name" value="Fungal_trans"/>
    <property type="match status" value="1"/>
</dbReference>
<feature type="region of interest" description="Disordered" evidence="7">
    <location>
        <begin position="56"/>
        <end position="131"/>
    </location>
</feature>
<dbReference type="InterPro" id="IPR036864">
    <property type="entry name" value="Zn2-C6_fun-type_DNA-bd_sf"/>
</dbReference>
<proteinExistence type="predicted"/>
<evidence type="ECO:0000256" key="3">
    <source>
        <dbReference type="ARBA" id="ARBA00023015"/>
    </source>
</evidence>
<dbReference type="InterPro" id="IPR007219">
    <property type="entry name" value="XnlR_reg_dom"/>
</dbReference>
<dbReference type="PROSITE" id="PS00463">
    <property type="entry name" value="ZN2_CY6_FUNGAL_1"/>
    <property type="match status" value="1"/>
</dbReference>
<accession>A0A8K0R929</accession>
<keyword evidence="6" id="KW-0539">Nucleus</keyword>
<dbReference type="CDD" id="cd00067">
    <property type="entry name" value="GAL4"/>
    <property type="match status" value="1"/>
</dbReference>
<dbReference type="CDD" id="cd12148">
    <property type="entry name" value="fungal_TF_MHR"/>
    <property type="match status" value="1"/>
</dbReference>
<dbReference type="InterPro" id="IPR001138">
    <property type="entry name" value="Zn2Cys6_DnaBD"/>
</dbReference>
<keyword evidence="5" id="KW-0804">Transcription</keyword>
<dbReference type="PANTHER" id="PTHR31944">
    <property type="entry name" value="HEME-RESPONSIVE ZINC FINGER TRANSCRIPTION FACTOR HAP1"/>
    <property type="match status" value="1"/>
</dbReference>
<dbReference type="GO" id="GO:0006351">
    <property type="term" value="P:DNA-templated transcription"/>
    <property type="evidence" value="ECO:0007669"/>
    <property type="project" value="InterPro"/>
</dbReference>
<dbReference type="GO" id="GO:0000978">
    <property type="term" value="F:RNA polymerase II cis-regulatory region sequence-specific DNA binding"/>
    <property type="evidence" value="ECO:0007669"/>
    <property type="project" value="TreeGrafter"/>
</dbReference>
<dbReference type="Pfam" id="PF00172">
    <property type="entry name" value="Zn_clus"/>
    <property type="match status" value="1"/>
</dbReference>
<dbReference type="GO" id="GO:0008270">
    <property type="term" value="F:zinc ion binding"/>
    <property type="evidence" value="ECO:0007669"/>
    <property type="project" value="InterPro"/>
</dbReference>
<dbReference type="Proteomes" id="UP000813461">
    <property type="component" value="Unassembled WGS sequence"/>
</dbReference>
<evidence type="ECO:0000256" key="2">
    <source>
        <dbReference type="ARBA" id="ARBA00022833"/>
    </source>
</evidence>
<evidence type="ECO:0000259" key="8">
    <source>
        <dbReference type="PROSITE" id="PS50048"/>
    </source>
</evidence>
<keyword evidence="4" id="KW-0238">DNA-binding</keyword>
<dbReference type="AlphaFoldDB" id="A0A8K0R929"/>
<dbReference type="InterPro" id="IPR051430">
    <property type="entry name" value="Fungal_TF_Env_Response"/>
</dbReference>
<keyword evidence="10" id="KW-1185">Reference proteome</keyword>
<evidence type="ECO:0000256" key="6">
    <source>
        <dbReference type="ARBA" id="ARBA00023242"/>
    </source>
</evidence>
<protein>
    <recommendedName>
        <fullName evidence="8">Zn(2)-C6 fungal-type domain-containing protein</fullName>
    </recommendedName>
</protein>
<evidence type="ECO:0000256" key="7">
    <source>
        <dbReference type="SAM" id="MobiDB-lite"/>
    </source>
</evidence>
<keyword evidence="2" id="KW-0862">Zinc</keyword>
<feature type="domain" description="Zn(2)-C6 fungal-type" evidence="8">
    <location>
        <begin position="16"/>
        <end position="47"/>
    </location>
</feature>
<sequence>MDNLTRKQRRQRAILSCNDCRRRKLKCDRLSPCNRCIKGGIANSCAYGVDAHAIAPEGEQNGPRKKRRTNPARPRRSINQQGSTGPDSESDVFDEGRSNEPGSAAQPDLDPLTRGDTDFREHLSGEEQQRKDQVEFLAKSPELKAVTDATTTMVMLKGRSFGTHFYGPTAAMSVVAHFPELRVFMKEAYGQSTARRLSQDIKASEDRVRSLRAQHRIFRIRRLRDLMPDQHTVDLLLRRYFETYETTYRVIHIPTFNEEYASYWTSQNTEDVEMDALILAILACSMCTSIIESPRYNHMGSTFHSKSVLWLRACEAWLKRQTNKRRSLASLQVRCLRLLALATSSIKVKEYYQEVQAYVALLRSAGLHRDPSIFGTRCSVFEGEMRRRLWATAMELELQASIDKGTSSMFVLEHDCAPPRNVNDIELYPTMETIPKSQSNTVFTDTSFLHNSMQSIELRTSLCAQMNSLKGGSQLHETMRSEDNVRRTLKDIPRWTDPRSGQARNLLDLQLRQFLVVLYAPRALKPESSTVSNSRYSMFTSLEAASKTLEVHNNLLEASNFALVLTRNDYFRAMLLICHVTYHARRGSDSIMLRLAKQVFEDCVDKSLRLQEERAARTGRGSEFYWYISAAVSLVRKQFKPSQAETMQRQAIDRVAKLLHKFLSPQDEPDEKTLATEVILGEHPNTTMPIDVALHAYTEPPTIVDFSSVGLSLDAFGDGLGDTPAWMDDLWFFNVPPLDFNGQSHSTY</sequence>
<feature type="compositionally biased region" description="Polar residues" evidence="7">
    <location>
        <begin position="77"/>
        <end position="87"/>
    </location>
</feature>
<dbReference type="GO" id="GO:0005634">
    <property type="term" value="C:nucleus"/>
    <property type="evidence" value="ECO:0007669"/>
    <property type="project" value="TreeGrafter"/>
</dbReference>
<evidence type="ECO:0000313" key="10">
    <source>
        <dbReference type="Proteomes" id="UP000813461"/>
    </source>
</evidence>
<organism evidence="9 10">
    <name type="scientific">Paraphoma chrysanthemicola</name>
    <dbReference type="NCBI Taxonomy" id="798071"/>
    <lineage>
        <taxon>Eukaryota</taxon>
        <taxon>Fungi</taxon>
        <taxon>Dikarya</taxon>
        <taxon>Ascomycota</taxon>
        <taxon>Pezizomycotina</taxon>
        <taxon>Dothideomycetes</taxon>
        <taxon>Pleosporomycetidae</taxon>
        <taxon>Pleosporales</taxon>
        <taxon>Pleosporineae</taxon>
        <taxon>Phaeosphaeriaceae</taxon>
        <taxon>Paraphoma</taxon>
    </lineage>
</organism>
<dbReference type="SUPFAM" id="SSF57701">
    <property type="entry name" value="Zn2/Cys6 DNA-binding domain"/>
    <property type="match status" value="1"/>
</dbReference>
<dbReference type="Gene3D" id="4.10.240.10">
    <property type="entry name" value="Zn(2)-C6 fungal-type DNA-binding domain"/>
    <property type="match status" value="1"/>
</dbReference>
<evidence type="ECO:0000256" key="1">
    <source>
        <dbReference type="ARBA" id="ARBA00022723"/>
    </source>
</evidence>
<evidence type="ECO:0000256" key="4">
    <source>
        <dbReference type="ARBA" id="ARBA00023125"/>
    </source>
</evidence>
<dbReference type="GO" id="GO:0001228">
    <property type="term" value="F:DNA-binding transcription activator activity, RNA polymerase II-specific"/>
    <property type="evidence" value="ECO:0007669"/>
    <property type="project" value="TreeGrafter"/>
</dbReference>
<feature type="compositionally biased region" description="Basic and acidic residues" evidence="7">
    <location>
        <begin position="111"/>
        <end position="131"/>
    </location>
</feature>
<name>A0A8K0R929_9PLEO</name>
<keyword evidence="1" id="KW-0479">Metal-binding</keyword>
<feature type="compositionally biased region" description="Basic residues" evidence="7">
    <location>
        <begin position="63"/>
        <end position="76"/>
    </location>
</feature>